<dbReference type="InterPro" id="IPR000551">
    <property type="entry name" value="MerR-type_HTH_dom"/>
</dbReference>
<dbReference type="Proteomes" id="UP000535937">
    <property type="component" value="Unassembled WGS sequence"/>
</dbReference>
<proteinExistence type="predicted"/>
<organism evidence="3 4">
    <name type="scientific">Microbulbifer rhizosphaerae</name>
    <dbReference type="NCBI Taxonomy" id="1562603"/>
    <lineage>
        <taxon>Bacteria</taxon>
        <taxon>Pseudomonadati</taxon>
        <taxon>Pseudomonadota</taxon>
        <taxon>Gammaproteobacteria</taxon>
        <taxon>Cellvibrionales</taxon>
        <taxon>Microbulbiferaceae</taxon>
        <taxon>Microbulbifer</taxon>
    </lineage>
</organism>
<name>A0A7W4WE61_9GAMM</name>
<dbReference type="RefSeq" id="WP_183461978.1">
    <property type="nucleotide sequence ID" value="NZ_JACHWZ010000017.1"/>
</dbReference>
<dbReference type="InterPro" id="IPR047057">
    <property type="entry name" value="MerR_fam"/>
</dbReference>
<evidence type="ECO:0000256" key="1">
    <source>
        <dbReference type="ARBA" id="ARBA00023125"/>
    </source>
</evidence>
<reference evidence="3 4" key="1">
    <citation type="submission" date="2020-08" db="EMBL/GenBank/DDBJ databases">
        <title>Genomic Encyclopedia of Type Strains, Phase III (KMG-III): the genomes of soil and plant-associated and newly described type strains.</title>
        <authorList>
            <person name="Whitman W."/>
        </authorList>
    </citation>
    <scope>NUCLEOTIDE SEQUENCE [LARGE SCALE GENOMIC DNA]</scope>
    <source>
        <strain evidence="3 4">CECT 8799</strain>
    </source>
</reference>
<evidence type="ECO:0000313" key="4">
    <source>
        <dbReference type="Proteomes" id="UP000535937"/>
    </source>
</evidence>
<dbReference type="PANTHER" id="PTHR30204">
    <property type="entry name" value="REDOX-CYCLING DRUG-SENSING TRANSCRIPTIONAL ACTIVATOR SOXR"/>
    <property type="match status" value="1"/>
</dbReference>
<dbReference type="PANTHER" id="PTHR30204:SF98">
    <property type="entry name" value="HTH-TYPE TRANSCRIPTIONAL REGULATOR ADHR"/>
    <property type="match status" value="1"/>
</dbReference>
<dbReference type="Gene3D" id="1.10.1660.10">
    <property type="match status" value="1"/>
</dbReference>
<dbReference type="InterPro" id="IPR009061">
    <property type="entry name" value="DNA-bd_dom_put_sf"/>
</dbReference>
<gene>
    <name evidence="3" type="ORF">FHS09_003434</name>
</gene>
<dbReference type="GO" id="GO:0003700">
    <property type="term" value="F:DNA-binding transcription factor activity"/>
    <property type="evidence" value="ECO:0007669"/>
    <property type="project" value="InterPro"/>
</dbReference>
<comment type="caution">
    <text evidence="3">The sequence shown here is derived from an EMBL/GenBank/DDBJ whole genome shotgun (WGS) entry which is preliminary data.</text>
</comment>
<dbReference type="EMBL" id="JACHWZ010000017">
    <property type="protein sequence ID" value="MBB3062585.1"/>
    <property type="molecule type" value="Genomic_DNA"/>
</dbReference>
<dbReference type="AlphaFoldDB" id="A0A7W4WE61"/>
<dbReference type="GO" id="GO:0003677">
    <property type="term" value="F:DNA binding"/>
    <property type="evidence" value="ECO:0007669"/>
    <property type="project" value="UniProtKB-KW"/>
</dbReference>
<evidence type="ECO:0000313" key="3">
    <source>
        <dbReference type="EMBL" id="MBB3062585.1"/>
    </source>
</evidence>
<protein>
    <submittedName>
        <fullName evidence="3">DNA-binding transcriptional MerR regulator</fullName>
    </submittedName>
</protein>
<keyword evidence="1 3" id="KW-0238">DNA-binding</keyword>
<keyword evidence="4" id="KW-1185">Reference proteome</keyword>
<dbReference type="SUPFAM" id="SSF46955">
    <property type="entry name" value="Putative DNA-binding domain"/>
    <property type="match status" value="1"/>
</dbReference>
<sequence length="158" mass="18271">MRQHNAERSRSRLRIGELAARSGKSVHAIRWYESQGLMPGVRRDAGGRRVYSEHHVGWLELLGRLRCTGMSIKDMHRYTALVEEGADTLDQRQQLLQAHRLQVEEHIVEWNRALEMIDRKIGFYADWIECGSMPATDWLPEERAKAMEPCVQSGESET</sequence>
<feature type="domain" description="HTH merR-type" evidence="2">
    <location>
        <begin position="12"/>
        <end position="81"/>
    </location>
</feature>
<accession>A0A7W4WE61</accession>
<dbReference type="SMART" id="SM00422">
    <property type="entry name" value="HTH_MERR"/>
    <property type="match status" value="1"/>
</dbReference>
<dbReference type="Pfam" id="PF13411">
    <property type="entry name" value="MerR_1"/>
    <property type="match status" value="1"/>
</dbReference>
<dbReference type="CDD" id="cd01109">
    <property type="entry name" value="HTH_YyaN"/>
    <property type="match status" value="1"/>
</dbReference>
<evidence type="ECO:0000259" key="2">
    <source>
        <dbReference type="PROSITE" id="PS50937"/>
    </source>
</evidence>
<dbReference type="PROSITE" id="PS50937">
    <property type="entry name" value="HTH_MERR_2"/>
    <property type="match status" value="1"/>
</dbReference>